<dbReference type="CDD" id="cd00075">
    <property type="entry name" value="HATPase"/>
    <property type="match status" value="1"/>
</dbReference>
<evidence type="ECO:0000259" key="9">
    <source>
        <dbReference type="PROSITE" id="PS50110"/>
    </source>
</evidence>
<dbReference type="InterPro" id="IPR000700">
    <property type="entry name" value="PAS-assoc_C"/>
</dbReference>
<dbReference type="InterPro" id="IPR036097">
    <property type="entry name" value="HisK_dim/P_sf"/>
</dbReference>
<dbReference type="InterPro" id="IPR001789">
    <property type="entry name" value="Sig_transdc_resp-reg_receiver"/>
</dbReference>
<dbReference type="InterPro" id="IPR003594">
    <property type="entry name" value="HATPase_dom"/>
</dbReference>
<dbReference type="PANTHER" id="PTHR43711">
    <property type="entry name" value="TWO-COMPONENT HISTIDINE KINASE"/>
    <property type="match status" value="1"/>
</dbReference>
<dbReference type="InterPro" id="IPR029016">
    <property type="entry name" value="GAF-like_dom_sf"/>
</dbReference>
<evidence type="ECO:0000259" key="11">
    <source>
        <dbReference type="PROSITE" id="PS50113"/>
    </source>
</evidence>
<dbReference type="SMART" id="SM00387">
    <property type="entry name" value="HATPase_c"/>
    <property type="match status" value="1"/>
</dbReference>
<feature type="domain" description="Response regulatory" evidence="9">
    <location>
        <begin position="8"/>
        <end position="124"/>
    </location>
</feature>
<keyword evidence="3 7" id="KW-0597">Phosphoprotein</keyword>
<evidence type="ECO:0000256" key="6">
    <source>
        <dbReference type="ARBA" id="ARBA00023012"/>
    </source>
</evidence>
<dbReference type="Pfam" id="PF00512">
    <property type="entry name" value="HisKA"/>
    <property type="match status" value="1"/>
</dbReference>
<gene>
    <name evidence="13" type="ORF">OB914_04825</name>
    <name evidence="12" type="ORF">OB916_04750</name>
</gene>
<feature type="domain" description="PAC" evidence="11">
    <location>
        <begin position="514"/>
        <end position="564"/>
    </location>
</feature>
<dbReference type="Gene3D" id="1.10.287.130">
    <property type="match status" value="1"/>
</dbReference>
<accession>A0AAE3IA64</accession>
<reference evidence="13" key="1">
    <citation type="submission" date="2023-02" db="EMBL/GenBank/DDBJ databases">
        <title>Enrichment on poylsaccharides allowed isolation of novel metabolic and taxonomic groups of Haloarchaea.</title>
        <authorList>
            <person name="Sorokin D.Y."/>
            <person name="Elcheninov A.G."/>
            <person name="Khizhniak T.V."/>
            <person name="Kolganova T.V."/>
            <person name="Kublanov I.V."/>
        </authorList>
    </citation>
    <scope>NUCLEOTIDE SEQUENCE</scope>
    <source>
        <strain evidence="12 14">HArc-curdl5-1</strain>
        <strain evidence="13">HArc-curdl7</strain>
    </source>
</reference>
<keyword evidence="4" id="KW-0808">Transferase</keyword>
<dbReference type="Gene3D" id="3.30.450.40">
    <property type="match status" value="1"/>
</dbReference>
<dbReference type="Pfam" id="PF13185">
    <property type="entry name" value="GAF_2"/>
    <property type="match status" value="1"/>
</dbReference>
<dbReference type="PROSITE" id="PS50113">
    <property type="entry name" value="PAC"/>
    <property type="match status" value="1"/>
</dbReference>
<keyword evidence="14" id="KW-1185">Reference proteome</keyword>
<dbReference type="SUPFAM" id="SSF55781">
    <property type="entry name" value="GAF domain-like"/>
    <property type="match status" value="1"/>
</dbReference>
<dbReference type="PROSITE" id="PS50109">
    <property type="entry name" value="HIS_KIN"/>
    <property type="match status" value="1"/>
</dbReference>
<keyword evidence="6" id="KW-0902">Two-component regulatory system</keyword>
<dbReference type="SUPFAM" id="SSF47384">
    <property type="entry name" value="Homodimeric domain of signal transducing histidine kinase"/>
    <property type="match status" value="1"/>
</dbReference>
<dbReference type="EMBL" id="JAOPKC010000002">
    <property type="protein sequence ID" value="MCU4717369.1"/>
    <property type="molecule type" value="Genomic_DNA"/>
</dbReference>
<evidence type="ECO:0000256" key="1">
    <source>
        <dbReference type="ARBA" id="ARBA00000085"/>
    </source>
</evidence>
<dbReference type="Gene3D" id="3.40.50.2300">
    <property type="match status" value="1"/>
</dbReference>
<dbReference type="SMART" id="SM00065">
    <property type="entry name" value="GAF"/>
    <property type="match status" value="1"/>
</dbReference>
<dbReference type="CDD" id="cd00082">
    <property type="entry name" value="HisKA"/>
    <property type="match status" value="1"/>
</dbReference>
<dbReference type="Gene3D" id="3.30.450.20">
    <property type="entry name" value="PAS domain"/>
    <property type="match status" value="2"/>
</dbReference>
<comment type="catalytic activity">
    <reaction evidence="1">
        <text>ATP + protein L-histidine = ADP + protein N-phospho-L-histidine.</text>
        <dbReference type="EC" id="2.7.13.3"/>
    </reaction>
</comment>
<organism evidence="13 15">
    <name type="scientific">Halapricum hydrolyticum</name>
    <dbReference type="NCBI Taxonomy" id="2979991"/>
    <lineage>
        <taxon>Archaea</taxon>
        <taxon>Methanobacteriati</taxon>
        <taxon>Methanobacteriota</taxon>
        <taxon>Stenosarchaea group</taxon>
        <taxon>Halobacteria</taxon>
        <taxon>Halobacteriales</taxon>
        <taxon>Haloarculaceae</taxon>
        <taxon>Halapricum</taxon>
    </lineage>
</organism>
<evidence type="ECO:0000256" key="5">
    <source>
        <dbReference type="ARBA" id="ARBA00022777"/>
    </source>
</evidence>
<dbReference type="CDD" id="cd00130">
    <property type="entry name" value="PAS"/>
    <property type="match status" value="1"/>
</dbReference>
<dbReference type="SUPFAM" id="SSF55874">
    <property type="entry name" value="ATPase domain of HSP90 chaperone/DNA topoisomerase II/histidine kinase"/>
    <property type="match status" value="1"/>
</dbReference>
<dbReference type="EC" id="2.7.13.3" evidence="2"/>
<dbReference type="InterPro" id="IPR011006">
    <property type="entry name" value="CheY-like_superfamily"/>
</dbReference>
<dbReference type="SMART" id="SM00448">
    <property type="entry name" value="REC"/>
    <property type="match status" value="1"/>
</dbReference>
<evidence type="ECO:0000259" key="10">
    <source>
        <dbReference type="PROSITE" id="PS50112"/>
    </source>
</evidence>
<dbReference type="InterPro" id="IPR050736">
    <property type="entry name" value="Sensor_HK_Regulatory"/>
</dbReference>
<dbReference type="InterPro" id="IPR035965">
    <property type="entry name" value="PAS-like_dom_sf"/>
</dbReference>
<dbReference type="Gene3D" id="3.30.565.10">
    <property type="entry name" value="Histidine kinase-like ATPase, C-terminal domain"/>
    <property type="match status" value="1"/>
</dbReference>
<evidence type="ECO:0000313" key="15">
    <source>
        <dbReference type="Proteomes" id="UP001209746"/>
    </source>
</evidence>
<dbReference type="SUPFAM" id="SSF55785">
    <property type="entry name" value="PYP-like sensor domain (PAS domain)"/>
    <property type="match status" value="2"/>
</dbReference>
<dbReference type="SUPFAM" id="SSF52172">
    <property type="entry name" value="CheY-like"/>
    <property type="match status" value="1"/>
</dbReference>
<dbReference type="PRINTS" id="PR00344">
    <property type="entry name" value="BCTRLSENSOR"/>
</dbReference>
<sequence>MSNRSGIRVLHVDDELDFADLTADYLERTDDRFTVVSVTDPNTGLDRLDKDDFDCIVSDYAMPGMNGLEFLEAVRDEDPELPFVLFTGQGSEEVASEAIAAGATDYLQKGGSIDQYELLANRIRNAVEQYRSRKRAATLTRLRSLAGDITQALVRAQSRDEVETRVCERISTTDPYTAAWIGTVNPETGRVESRTTAGHVDPSSCDATITADIDSLERELAETALRERRVAVSQDIARDSSAGLWKQAAVDSGVRSAAAVPLTYDDTQYGALVVYADDPELFDEDERALLSELGSDIGHATHSLEIEAQLRAERDRREALFTNAPTPVLESRPQGEKHVIVAVNDAFESVFGINREDAVGNPGTDVHIPQDASDRHAEIRERTEAGETVTFEIERDTADGRREFVTHAVPHGTDEEGPDGFYVWYTDVTEQRRREWEQSALREQILFALETTRSIIWTVTLDDGEFEFYGLSDIFGRLDIDDWEDFLAKAVHPKDRAKVARQYRTVERGETDEFVVEYRTNPASGDTRWLRSEGYVRGTDAPRVIVGLTTDVTSQKEHEQALQRQNERLNQFANVISHDLRNPLHVAQGHINLTRQGCDSDSLDDAADAIDRGLALVDDVLALAREENPASGVEPVDLEEVVTQCWETVMTSDATLTVETGHTIDADPGRLKQVFENLFRNAVEHAGGDVTITVGDLDDGFYVEDNGPGIPNEDRDDVFEPGYSTAGEGTGFGLAIVNEIADAHNWAVQVTDSETGGARFEITDVRVKS</sequence>
<dbReference type="Proteomes" id="UP001209746">
    <property type="component" value="Unassembled WGS sequence"/>
</dbReference>
<dbReference type="InterPro" id="IPR004358">
    <property type="entry name" value="Sig_transdc_His_kin-like_C"/>
</dbReference>
<dbReference type="InterPro" id="IPR003661">
    <property type="entry name" value="HisK_dim/P_dom"/>
</dbReference>
<dbReference type="PROSITE" id="PS50112">
    <property type="entry name" value="PAS"/>
    <property type="match status" value="1"/>
</dbReference>
<feature type="modified residue" description="4-aspartylphosphate" evidence="7">
    <location>
        <position position="59"/>
    </location>
</feature>
<protein>
    <recommendedName>
        <fullName evidence="2">histidine kinase</fullName>
        <ecNumber evidence="2">2.7.13.3</ecNumber>
    </recommendedName>
</protein>
<dbReference type="Pfam" id="PF02518">
    <property type="entry name" value="HATPase_c"/>
    <property type="match status" value="1"/>
</dbReference>
<evidence type="ECO:0000313" key="13">
    <source>
        <dbReference type="EMBL" id="MCU4726296.1"/>
    </source>
</evidence>
<dbReference type="SMART" id="SM00091">
    <property type="entry name" value="PAS"/>
    <property type="match status" value="2"/>
</dbReference>
<feature type="domain" description="Histidine kinase" evidence="8">
    <location>
        <begin position="575"/>
        <end position="763"/>
    </location>
</feature>
<dbReference type="RefSeq" id="WP_315908126.1">
    <property type="nucleotide sequence ID" value="NZ_JAOPKC010000002.1"/>
</dbReference>
<dbReference type="GO" id="GO:0000155">
    <property type="term" value="F:phosphorelay sensor kinase activity"/>
    <property type="evidence" value="ECO:0007669"/>
    <property type="project" value="InterPro"/>
</dbReference>
<feature type="domain" description="PAS" evidence="10">
    <location>
        <begin position="313"/>
        <end position="386"/>
    </location>
</feature>
<dbReference type="NCBIfam" id="TIGR00229">
    <property type="entry name" value="sensory_box"/>
    <property type="match status" value="1"/>
</dbReference>
<dbReference type="InterPro" id="IPR036890">
    <property type="entry name" value="HATPase_C_sf"/>
</dbReference>
<name>A0AAE3IA64_9EURY</name>
<dbReference type="Proteomes" id="UP001208186">
    <property type="component" value="Unassembled WGS sequence"/>
</dbReference>
<keyword evidence="5" id="KW-0418">Kinase</keyword>
<dbReference type="CDD" id="cd00156">
    <property type="entry name" value="REC"/>
    <property type="match status" value="1"/>
</dbReference>
<dbReference type="PANTHER" id="PTHR43711:SF1">
    <property type="entry name" value="HISTIDINE KINASE 1"/>
    <property type="match status" value="1"/>
</dbReference>
<dbReference type="Pfam" id="PF00072">
    <property type="entry name" value="Response_reg"/>
    <property type="match status" value="1"/>
</dbReference>
<dbReference type="AlphaFoldDB" id="A0AAE3IA64"/>
<dbReference type="InterPro" id="IPR005467">
    <property type="entry name" value="His_kinase_dom"/>
</dbReference>
<dbReference type="EMBL" id="JAOPKD010000002">
    <property type="protein sequence ID" value="MCU4726296.1"/>
    <property type="molecule type" value="Genomic_DNA"/>
</dbReference>
<evidence type="ECO:0000259" key="8">
    <source>
        <dbReference type="PROSITE" id="PS50109"/>
    </source>
</evidence>
<evidence type="ECO:0000256" key="3">
    <source>
        <dbReference type="ARBA" id="ARBA00022553"/>
    </source>
</evidence>
<dbReference type="InterPro" id="IPR003018">
    <property type="entry name" value="GAF"/>
</dbReference>
<evidence type="ECO:0000313" key="12">
    <source>
        <dbReference type="EMBL" id="MCU4717369.1"/>
    </source>
</evidence>
<dbReference type="InterPro" id="IPR013656">
    <property type="entry name" value="PAS_4"/>
</dbReference>
<proteinExistence type="predicted"/>
<dbReference type="SMART" id="SM00388">
    <property type="entry name" value="HisKA"/>
    <property type="match status" value="1"/>
</dbReference>
<dbReference type="PROSITE" id="PS50110">
    <property type="entry name" value="RESPONSE_REGULATORY"/>
    <property type="match status" value="1"/>
</dbReference>
<comment type="caution">
    <text evidence="13">The sequence shown here is derived from an EMBL/GenBank/DDBJ whole genome shotgun (WGS) entry which is preliminary data.</text>
</comment>
<evidence type="ECO:0000256" key="4">
    <source>
        <dbReference type="ARBA" id="ARBA00022679"/>
    </source>
</evidence>
<evidence type="ECO:0000256" key="2">
    <source>
        <dbReference type="ARBA" id="ARBA00012438"/>
    </source>
</evidence>
<evidence type="ECO:0000256" key="7">
    <source>
        <dbReference type="PROSITE-ProRule" id="PRU00169"/>
    </source>
</evidence>
<dbReference type="InterPro" id="IPR000014">
    <property type="entry name" value="PAS"/>
</dbReference>
<dbReference type="Pfam" id="PF08448">
    <property type="entry name" value="PAS_4"/>
    <property type="match status" value="1"/>
</dbReference>
<evidence type="ECO:0000313" key="14">
    <source>
        <dbReference type="Proteomes" id="UP001208186"/>
    </source>
</evidence>